<proteinExistence type="predicted"/>
<protein>
    <submittedName>
        <fullName evidence="1">Gamma-glutamyltransferase family protein</fullName>
    </submittedName>
</protein>
<dbReference type="Pfam" id="PF01019">
    <property type="entry name" value="G_glu_transpept"/>
    <property type="match status" value="1"/>
</dbReference>
<dbReference type="PANTHER" id="PTHR43881">
    <property type="entry name" value="GAMMA-GLUTAMYLTRANSPEPTIDASE (AFU_ORTHOLOGUE AFUA_4G13580)"/>
    <property type="match status" value="1"/>
</dbReference>
<sequence length="604" mass="64813">MAHRASAKETRILFTTRPELVGNVGMVASTHWIASATGMSILERGGNAADAAVATGFVLQIIEPHLNGPGGEVPILVWSEIDQQVSTICGQGVSPAAATIEAVTGLGLDVMPGTGLLPAVVPGAFGAWTLLLELHGTMTLRQVLEPAIHYAEEGHPLLKRVSVAIETMQELFTTEWPSSAATWLPGGQVPATGSCFRNPVLAATLRRIVAESEAAGGSREAQIRAARDCWYRGFVAEAIGEFCADNEVMDTSGERHRGLLTAEDLARWEPTVEQPLTYEYHNYTVCKTGPWGQGPVFLQQLALLEGFDLTAMGPGSADWVHTILESCKLAFADREAWYGDPNFTDVPMAALLSPEYNAQRRLLITDTASVELRPGNPGGAQARLPHYPASPAGYENLIGSGEPTISKSGETLGDTCHVDVVDANGMMISATPSGGWMQSSPTIPALGFCLSTRAQMFWLQEGLPNSLRPSARPRTTLTPSFALRDGRPWLAFGTPGGDAQDQWSLNYFLNLVHGDMNLQEGIDAPGFHSTHMPNSFFPRDAHPAEVYLESRFASAVLDELRDRGHVVVVGEPWSEGRVSAVARDGGWLKAAANPRGNQGYAVGR</sequence>
<dbReference type="InterPro" id="IPR029055">
    <property type="entry name" value="Ntn_hydrolases_N"/>
</dbReference>
<name>A0A4R8VLZ8_9MICO</name>
<dbReference type="InterPro" id="IPR052896">
    <property type="entry name" value="GGT-like_enzyme"/>
</dbReference>
<dbReference type="Proteomes" id="UP000297963">
    <property type="component" value="Unassembled WGS sequence"/>
</dbReference>
<evidence type="ECO:0000313" key="1">
    <source>
        <dbReference type="EMBL" id="TFB84938.1"/>
    </source>
</evidence>
<dbReference type="Gene3D" id="1.10.246.130">
    <property type="match status" value="1"/>
</dbReference>
<keyword evidence="1" id="KW-0808">Transferase</keyword>
<dbReference type="AlphaFoldDB" id="A0A4R8VLZ8"/>
<organism evidence="1 2">
    <name type="scientific">Cryobacterium levicorallinum</name>
    <dbReference type="NCBI Taxonomy" id="995038"/>
    <lineage>
        <taxon>Bacteria</taxon>
        <taxon>Bacillati</taxon>
        <taxon>Actinomycetota</taxon>
        <taxon>Actinomycetes</taxon>
        <taxon>Micrococcales</taxon>
        <taxon>Microbacteriaceae</taxon>
        <taxon>Cryobacterium</taxon>
    </lineage>
</organism>
<accession>A0A4R8VLZ8</accession>
<dbReference type="GO" id="GO:0016740">
    <property type="term" value="F:transferase activity"/>
    <property type="evidence" value="ECO:0007669"/>
    <property type="project" value="UniProtKB-KW"/>
</dbReference>
<dbReference type="SUPFAM" id="SSF56235">
    <property type="entry name" value="N-terminal nucleophile aminohydrolases (Ntn hydrolases)"/>
    <property type="match status" value="1"/>
</dbReference>
<dbReference type="InterPro" id="IPR043137">
    <property type="entry name" value="GGT_ssub_C"/>
</dbReference>
<dbReference type="InterPro" id="IPR043138">
    <property type="entry name" value="GGT_lsub"/>
</dbReference>
<comment type="caution">
    <text evidence="1">The sequence shown here is derived from an EMBL/GenBank/DDBJ whole genome shotgun (WGS) entry which is preliminary data.</text>
</comment>
<dbReference type="Gene3D" id="3.60.20.40">
    <property type="match status" value="1"/>
</dbReference>
<dbReference type="EMBL" id="SOFE01000014">
    <property type="protein sequence ID" value="TFB84938.1"/>
    <property type="molecule type" value="Genomic_DNA"/>
</dbReference>
<dbReference type="PRINTS" id="PR01210">
    <property type="entry name" value="GGTRANSPTASE"/>
</dbReference>
<gene>
    <name evidence="1" type="ORF">E3O11_07735</name>
</gene>
<reference evidence="1 2" key="1">
    <citation type="submission" date="2019-03" db="EMBL/GenBank/DDBJ databases">
        <title>Genomics of glacier-inhabiting Cryobacterium strains.</title>
        <authorList>
            <person name="Liu Q."/>
            <person name="Xin Y.-H."/>
        </authorList>
    </citation>
    <scope>NUCLEOTIDE SEQUENCE [LARGE SCALE GENOMIC DNA]</scope>
    <source>
        <strain evidence="1 2">Hh34</strain>
    </source>
</reference>
<evidence type="ECO:0000313" key="2">
    <source>
        <dbReference type="Proteomes" id="UP000297963"/>
    </source>
</evidence>
<dbReference type="PANTHER" id="PTHR43881:SF1">
    <property type="entry name" value="GAMMA-GLUTAMYLTRANSPEPTIDASE (AFU_ORTHOLOGUE AFUA_4G13580)"/>
    <property type="match status" value="1"/>
</dbReference>